<dbReference type="RefSeq" id="WP_009345419.1">
    <property type="nucleotide sequence ID" value="NZ_CP165621.1"/>
</dbReference>
<dbReference type="GO" id="GO:0045892">
    <property type="term" value="P:negative regulation of DNA-templated transcription"/>
    <property type="evidence" value="ECO:0007669"/>
    <property type="project" value="InterPro"/>
</dbReference>
<evidence type="ECO:0000256" key="7">
    <source>
        <dbReference type="HAMAP-Rule" id="MF_01131"/>
    </source>
</evidence>
<name>A0A379C2H7_9FIRM</name>
<comment type="subunit">
    <text evidence="7">Homodimer.</text>
</comment>
<keyword evidence="4 7" id="KW-0520">NAD</keyword>
<dbReference type="NCBIfam" id="NF003990">
    <property type="entry name" value="PRK05472.1-4"/>
    <property type="match status" value="1"/>
</dbReference>
<dbReference type="Proteomes" id="UP000255517">
    <property type="component" value="Unassembled WGS sequence"/>
</dbReference>
<dbReference type="HAMAP" id="MF_01131">
    <property type="entry name" value="Rex"/>
    <property type="match status" value="1"/>
</dbReference>
<dbReference type="SUPFAM" id="SSF46785">
    <property type="entry name" value="Winged helix' DNA-binding domain"/>
    <property type="match status" value="1"/>
</dbReference>
<dbReference type="InterPro" id="IPR022876">
    <property type="entry name" value="Tscrpt_rep_Rex"/>
</dbReference>
<dbReference type="Gene3D" id="1.10.10.10">
    <property type="entry name" value="Winged helix-like DNA-binding domain superfamily/Winged helix DNA-binding domain"/>
    <property type="match status" value="1"/>
</dbReference>
<evidence type="ECO:0000256" key="4">
    <source>
        <dbReference type="ARBA" id="ARBA00023027"/>
    </source>
</evidence>
<comment type="similarity">
    <text evidence="7">Belongs to the transcriptional regulatory Rex family.</text>
</comment>
<evidence type="ECO:0000313" key="10">
    <source>
        <dbReference type="Proteomes" id="UP000255517"/>
    </source>
</evidence>
<feature type="binding site" evidence="7">
    <location>
        <begin position="92"/>
        <end position="97"/>
    </location>
    <ligand>
        <name>NAD(+)</name>
        <dbReference type="ChEBI" id="CHEBI:57540"/>
    </ligand>
</feature>
<dbReference type="EMBL" id="UGSZ01000001">
    <property type="protein sequence ID" value="SUB56268.1"/>
    <property type="molecule type" value="Genomic_DNA"/>
</dbReference>
<dbReference type="STRING" id="1122949.GCA_000378725_00109"/>
<dbReference type="InterPro" id="IPR036388">
    <property type="entry name" value="WH-like_DNA-bd_sf"/>
</dbReference>
<dbReference type="PANTHER" id="PTHR35786">
    <property type="entry name" value="REDOX-SENSING TRANSCRIPTIONAL REPRESSOR REX"/>
    <property type="match status" value="1"/>
</dbReference>
<dbReference type="Pfam" id="PF02629">
    <property type="entry name" value="CoA_binding"/>
    <property type="match status" value="1"/>
</dbReference>
<dbReference type="GO" id="GO:0051775">
    <property type="term" value="P:response to redox state"/>
    <property type="evidence" value="ECO:0007669"/>
    <property type="project" value="InterPro"/>
</dbReference>
<evidence type="ECO:0000256" key="6">
    <source>
        <dbReference type="ARBA" id="ARBA00023163"/>
    </source>
</evidence>
<organism evidence="9 10">
    <name type="scientific">Peptoniphilus lacrimalis</name>
    <dbReference type="NCBI Taxonomy" id="33031"/>
    <lineage>
        <taxon>Bacteria</taxon>
        <taxon>Bacillati</taxon>
        <taxon>Bacillota</taxon>
        <taxon>Tissierellia</taxon>
        <taxon>Tissierellales</taxon>
        <taxon>Peptoniphilaceae</taxon>
        <taxon>Peptoniphilus</taxon>
    </lineage>
</organism>
<dbReference type="NCBIfam" id="NF003994">
    <property type="entry name" value="PRK05472.2-3"/>
    <property type="match status" value="1"/>
</dbReference>
<dbReference type="InterPro" id="IPR036390">
    <property type="entry name" value="WH_DNA-bd_sf"/>
</dbReference>
<dbReference type="InterPro" id="IPR009718">
    <property type="entry name" value="Rex_DNA-bd_C_dom"/>
</dbReference>
<dbReference type="NCBIfam" id="NF003995">
    <property type="entry name" value="PRK05472.2-4"/>
    <property type="match status" value="1"/>
</dbReference>
<proteinExistence type="inferred from homology"/>
<evidence type="ECO:0000256" key="3">
    <source>
        <dbReference type="ARBA" id="ARBA00023015"/>
    </source>
</evidence>
<protein>
    <recommendedName>
        <fullName evidence="7">Redox-sensing transcriptional repressor Rex</fullName>
    </recommendedName>
</protein>
<dbReference type="GO" id="GO:0005737">
    <property type="term" value="C:cytoplasm"/>
    <property type="evidence" value="ECO:0007669"/>
    <property type="project" value="UniProtKB-SubCell"/>
</dbReference>
<dbReference type="AlphaFoldDB" id="A0A379C2H7"/>
<evidence type="ECO:0000256" key="1">
    <source>
        <dbReference type="ARBA" id="ARBA00022490"/>
    </source>
</evidence>
<dbReference type="GO" id="GO:0003677">
    <property type="term" value="F:DNA binding"/>
    <property type="evidence" value="ECO:0007669"/>
    <property type="project" value="UniProtKB-UniRule"/>
</dbReference>
<feature type="DNA-binding region" description="H-T-H motif" evidence="7">
    <location>
        <begin position="18"/>
        <end position="57"/>
    </location>
</feature>
<dbReference type="GO" id="GO:0003700">
    <property type="term" value="F:DNA-binding transcription factor activity"/>
    <property type="evidence" value="ECO:0007669"/>
    <property type="project" value="UniProtKB-UniRule"/>
</dbReference>
<dbReference type="InterPro" id="IPR003781">
    <property type="entry name" value="CoA-bd"/>
</dbReference>
<comment type="subcellular location">
    <subcellularLocation>
        <location evidence="7">Cytoplasm</location>
    </subcellularLocation>
</comment>
<evidence type="ECO:0000259" key="8">
    <source>
        <dbReference type="SMART" id="SM00881"/>
    </source>
</evidence>
<accession>A0A379C2H7</accession>
<feature type="domain" description="CoA-binding" evidence="8">
    <location>
        <begin position="81"/>
        <end position="179"/>
    </location>
</feature>
<gene>
    <name evidence="7 9" type="primary">rex</name>
    <name evidence="9" type="ORF">NCTC13149_00038</name>
</gene>
<dbReference type="NCBIfam" id="NF003989">
    <property type="entry name" value="PRK05472.1-3"/>
    <property type="match status" value="1"/>
</dbReference>
<dbReference type="Pfam" id="PF06971">
    <property type="entry name" value="Put_DNA-bind_N"/>
    <property type="match status" value="1"/>
</dbReference>
<keyword evidence="5 7" id="KW-0238">DNA-binding</keyword>
<comment type="function">
    <text evidence="7">Modulates transcription in response to changes in cellular NADH/NAD(+) redox state.</text>
</comment>
<dbReference type="SMART" id="SM00881">
    <property type="entry name" value="CoA_binding"/>
    <property type="match status" value="1"/>
</dbReference>
<dbReference type="NCBIfam" id="NF003996">
    <property type="entry name" value="PRK05472.2-5"/>
    <property type="match status" value="1"/>
</dbReference>
<evidence type="ECO:0000313" key="9">
    <source>
        <dbReference type="EMBL" id="SUB56268.1"/>
    </source>
</evidence>
<dbReference type="Gene3D" id="3.40.50.720">
    <property type="entry name" value="NAD(P)-binding Rossmann-like Domain"/>
    <property type="match status" value="1"/>
</dbReference>
<keyword evidence="6 7" id="KW-0804">Transcription</keyword>
<dbReference type="InterPro" id="IPR036291">
    <property type="entry name" value="NAD(P)-bd_dom_sf"/>
</dbReference>
<sequence length="209" mass="23441">MAKLSNKISDTVIRRMPVYHRYLEDLINRGINRVSSQELSELTGFTASQIRQDFNNFGGFGQQGYGYNTYELKSQIDLILGVDKSYNTILVGAGRLGSAIARYISFSKSGFNIKALFDVKNLPNLEGIPVLPMDKLKSFIIENKIQIAIITVPKSQAEKVGKDLIDAGIKGIWNFAPFDLKAPKDVVVENIRLNDSLLILSYYMKNIDK</sequence>
<dbReference type="PANTHER" id="PTHR35786:SF1">
    <property type="entry name" value="REDOX-SENSING TRANSCRIPTIONAL REPRESSOR REX 1"/>
    <property type="match status" value="1"/>
</dbReference>
<dbReference type="SUPFAM" id="SSF51735">
    <property type="entry name" value="NAD(P)-binding Rossmann-fold domains"/>
    <property type="match status" value="1"/>
</dbReference>
<dbReference type="OrthoDB" id="9784760at2"/>
<evidence type="ECO:0000256" key="2">
    <source>
        <dbReference type="ARBA" id="ARBA00022491"/>
    </source>
</evidence>
<reference evidence="9 10" key="1">
    <citation type="submission" date="2018-06" db="EMBL/GenBank/DDBJ databases">
        <authorList>
            <consortium name="Pathogen Informatics"/>
            <person name="Doyle S."/>
        </authorList>
    </citation>
    <scope>NUCLEOTIDE SEQUENCE [LARGE SCALE GENOMIC DNA]</scope>
    <source>
        <strain evidence="9 10">NCTC13149</strain>
    </source>
</reference>
<evidence type="ECO:0000256" key="5">
    <source>
        <dbReference type="ARBA" id="ARBA00023125"/>
    </source>
</evidence>
<keyword evidence="1 7" id="KW-0963">Cytoplasm</keyword>
<keyword evidence="3 7" id="KW-0805">Transcription regulation</keyword>
<keyword evidence="2 7" id="KW-0678">Repressor</keyword>